<dbReference type="Proteomes" id="UP000054217">
    <property type="component" value="Unassembled WGS sequence"/>
</dbReference>
<protein>
    <submittedName>
        <fullName evidence="1">Uncharacterized protein</fullName>
    </submittedName>
</protein>
<reference evidence="1 3" key="1">
    <citation type="submission" date="2014-04" db="EMBL/GenBank/DDBJ databases">
        <authorList>
            <consortium name="DOE Joint Genome Institute"/>
            <person name="Kuo A."/>
            <person name="Kohler A."/>
            <person name="Costa M.D."/>
            <person name="Nagy L.G."/>
            <person name="Floudas D."/>
            <person name="Copeland A."/>
            <person name="Barry K.W."/>
            <person name="Cichocki N."/>
            <person name="Veneault-Fourrey C."/>
            <person name="LaButti K."/>
            <person name="Lindquist E.A."/>
            <person name="Lipzen A."/>
            <person name="Lundell T."/>
            <person name="Morin E."/>
            <person name="Murat C."/>
            <person name="Sun H."/>
            <person name="Tunlid A."/>
            <person name="Henrissat B."/>
            <person name="Grigoriev I.V."/>
            <person name="Hibbett D.S."/>
            <person name="Martin F."/>
            <person name="Nordberg H.P."/>
            <person name="Cantor M.N."/>
            <person name="Hua S.X."/>
        </authorList>
    </citation>
    <scope>NUCLEOTIDE SEQUENCE [LARGE SCALE GENOMIC DNA]</scope>
    <source>
        <strain evidence="1 3">Marx 270</strain>
    </source>
</reference>
<reference evidence="1" key="3">
    <citation type="submission" date="2015-02" db="EMBL/GenBank/DDBJ databases">
        <title>Evolutionary Origins and Diversification of the Mycorrhizal Mutualists.</title>
        <authorList>
            <consortium name="DOE Joint Genome Institute"/>
            <consortium name="Mycorrhizal Genomics Consortium"/>
            <person name="Kohler A."/>
            <person name="Kuo A."/>
            <person name="Nagy L.G."/>
            <person name="Floudas D."/>
            <person name="Copeland A."/>
            <person name="Barry K.W."/>
            <person name="Cichocki N."/>
            <person name="Veneault-Fourrey C."/>
            <person name="LaButti K."/>
            <person name="Lindquist E.A."/>
            <person name="Lipzen A."/>
            <person name="Lundell T."/>
            <person name="Morin E."/>
            <person name="Murat C."/>
            <person name="Riley R."/>
            <person name="Ohm R."/>
            <person name="Sun H."/>
            <person name="Tunlid A."/>
            <person name="Henrissat B."/>
            <person name="Grigoriev I.V."/>
            <person name="Hibbett D.S."/>
            <person name="Martin F."/>
        </authorList>
    </citation>
    <scope>NUCLEOTIDE SEQUENCE</scope>
    <source>
        <strain evidence="1">Marx 270</strain>
    </source>
</reference>
<evidence type="ECO:0000313" key="1">
    <source>
        <dbReference type="EMBL" id="KIN93992.1"/>
    </source>
</evidence>
<dbReference type="EMBL" id="KN832120">
    <property type="protein sequence ID" value="KIN93992.1"/>
    <property type="molecule type" value="Genomic_DNA"/>
</dbReference>
<evidence type="ECO:0000313" key="3">
    <source>
        <dbReference type="Proteomes" id="UP000054217"/>
    </source>
</evidence>
<evidence type="ECO:0000313" key="2">
    <source>
        <dbReference type="EMBL" id="KIO07173.1"/>
    </source>
</evidence>
<dbReference type="AlphaFoldDB" id="A0A0C3IA78"/>
<keyword evidence="3" id="KW-1185">Reference proteome</keyword>
<gene>
    <name evidence="1" type="ORF">M404DRAFT_1008631</name>
    <name evidence="2" type="ORF">M404DRAFT_998566</name>
</gene>
<organism evidence="1 3">
    <name type="scientific">Pisolithus tinctorius Marx 270</name>
    <dbReference type="NCBI Taxonomy" id="870435"/>
    <lineage>
        <taxon>Eukaryota</taxon>
        <taxon>Fungi</taxon>
        <taxon>Dikarya</taxon>
        <taxon>Basidiomycota</taxon>
        <taxon>Agaricomycotina</taxon>
        <taxon>Agaricomycetes</taxon>
        <taxon>Agaricomycetidae</taxon>
        <taxon>Boletales</taxon>
        <taxon>Sclerodermatineae</taxon>
        <taxon>Pisolithaceae</taxon>
        <taxon>Pisolithus</taxon>
    </lineage>
</organism>
<accession>A0A0C3IA78</accession>
<sequence>MAARQEGQCNYDQVRRTELGSVDRPLAMAMLWTVGQRQMTTIILVLAPIPHQTRCPSTKLDPQGSGTWETVNFLH</sequence>
<reference evidence="3" key="2">
    <citation type="submission" date="2015-01" db="EMBL/GenBank/DDBJ databases">
        <title>Evolutionary Origins and Diversification of the Mycorrhizal Mutualists.</title>
        <authorList>
            <consortium name="DOE Joint Genome Institute"/>
            <consortium name="Mycorrhizal Genomics Consortium"/>
            <person name="Kohler A."/>
            <person name="Kuo A."/>
            <person name="Nagy L.G."/>
            <person name="Floudas D."/>
            <person name="Copeland A."/>
            <person name="Barry K.W."/>
            <person name="Cichocki N."/>
            <person name="Veneault-Fourrey C."/>
            <person name="LaButti K."/>
            <person name="Lindquist E.A."/>
            <person name="Lipzen A."/>
            <person name="Lundell T."/>
            <person name="Morin E."/>
            <person name="Murat C."/>
            <person name="Riley R."/>
            <person name="Ohm R."/>
            <person name="Sun H."/>
            <person name="Tunlid A."/>
            <person name="Henrissat B."/>
            <person name="Grigoriev I.V."/>
            <person name="Hibbett D.S."/>
            <person name="Martin F."/>
        </authorList>
    </citation>
    <scope>NUCLEOTIDE SEQUENCE [LARGE SCALE GENOMIC DNA]</scope>
    <source>
        <strain evidence="3">Marx 270</strain>
    </source>
</reference>
<dbReference type="EMBL" id="KN831961">
    <property type="protein sequence ID" value="KIO07173.1"/>
    <property type="molecule type" value="Genomic_DNA"/>
</dbReference>
<proteinExistence type="predicted"/>
<dbReference type="HOGENOM" id="CLU_2672064_0_0_1"/>
<name>A0A0C3IA78_PISTI</name>